<feature type="region of interest" description="Disordered" evidence="1">
    <location>
        <begin position="1803"/>
        <end position="1831"/>
    </location>
</feature>
<feature type="compositionally biased region" description="Basic and acidic residues" evidence="1">
    <location>
        <begin position="641"/>
        <end position="659"/>
    </location>
</feature>
<dbReference type="OrthoDB" id="197900at2759"/>
<gene>
    <name evidence="2" type="ORF">Esi_0215_0024</name>
</gene>
<name>D7FRJ2_ECTSI</name>
<feature type="compositionally biased region" description="Gly residues" evidence="1">
    <location>
        <begin position="2546"/>
        <end position="2562"/>
    </location>
</feature>
<proteinExistence type="predicted"/>
<feature type="compositionally biased region" description="Low complexity" evidence="1">
    <location>
        <begin position="2276"/>
        <end position="2290"/>
    </location>
</feature>
<accession>D7FRJ2</accession>
<feature type="region of interest" description="Disordered" evidence="1">
    <location>
        <begin position="1725"/>
        <end position="1753"/>
    </location>
</feature>
<dbReference type="InParanoid" id="D7FRJ2"/>
<evidence type="ECO:0000313" key="2">
    <source>
        <dbReference type="EMBL" id="CBJ30783.1"/>
    </source>
</evidence>
<reference evidence="2 3" key="1">
    <citation type="journal article" date="2010" name="Nature">
        <title>The Ectocarpus genome and the independent evolution of multicellularity in brown algae.</title>
        <authorList>
            <person name="Cock J.M."/>
            <person name="Sterck L."/>
            <person name="Rouze P."/>
            <person name="Scornet D."/>
            <person name="Allen A.E."/>
            <person name="Amoutzias G."/>
            <person name="Anthouard V."/>
            <person name="Artiguenave F."/>
            <person name="Aury J.M."/>
            <person name="Badger J.H."/>
            <person name="Beszteri B."/>
            <person name="Billiau K."/>
            <person name="Bonnet E."/>
            <person name="Bothwell J.H."/>
            <person name="Bowler C."/>
            <person name="Boyen C."/>
            <person name="Brownlee C."/>
            <person name="Carrano C.J."/>
            <person name="Charrier B."/>
            <person name="Cho G.Y."/>
            <person name="Coelho S.M."/>
            <person name="Collen J."/>
            <person name="Corre E."/>
            <person name="Da Silva C."/>
            <person name="Delage L."/>
            <person name="Delaroque N."/>
            <person name="Dittami S.M."/>
            <person name="Doulbeau S."/>
            <person name="Elias M."/>
            <person name="Farnham G."/>
            <person name="Gachon C.M."/>
            <person name="Gschloessl B."/>
            <person name="Heesch S."/>
            <person name="Jabbari K."/>
            <person name="Jubin C."/>
            <person name="Kawai H."/>
            <person name="Kimura K."/>
            <person name="Kloareg B."/>
            <person name="Kupper F.C."/>
            <person name="Lang D."/>
            <person name="Le Bail A."/>
            <person name="Leblanc C."/>
            <person name="Lerouge P."/>
            <person name="Lohr M."/>
            <person name="Lopez P.J."/>
            <person name="Martens C."/>
            <person name="Maumus F."/>
            <person name="Michel G."/>
            <person name="Miranda-Saavedra D."/>
            <person name="Morales J."/>
            <person name="Moreau H."/>
            <person name="Motomura T."/>
            <person name="Nagasato C."/>
            <person name="Napoli C.A."/>
            <person name="Nelson D.R."/>
            <person name="Nyvall-Collen P."/>
            <person name="Peters A.F."/>
            <person name="Pommier C."/>
            <person name="Potin P."/>
            <person name="Poulain J."/>
            <person name="Quesneville H."/>
            <person name="Read B."/>
            <person name="Rensing S.A."/>
            <person name="Ritter A."/>
            <person name="Rousvoal S."/>
            <person name="Samanta M."/>
            <person name="Samson G."/>
            <person name="Schroeder D.C."/>
            <person name="Segurens B."/>
            <person name="Strittmatter M."/>
            <person name="Tonon T."/>
            <person name="Tregear J.W."/>
            <person name="Valentin K."/>
            <person name="von Dassow P."/>
            <person name="Yamagishi T."/>
            <person name="Van de Peer Y."/>
            <person name="Wincker P."/>
        </authorList>
    </citation>
    <scope>NUCLEOTIDE SEQUENCE [LARGE SCALE GENOMIC DNA]</scope>
    <source>
        <strain evidence="3">Ec32 / CCAP1310/4</strain>
    </source>
</reference>
<feature type="compositionally biased region" description="Low complexity" evidence="1">
    <location>
        <begin position="1326"/>
        <end position="1343"/>
    </location>
</feature>
<feature type="compositionally biased region" description="Basic and acidic residues" evidence="1">
    <location>
        <begin position="1209"/>
        <end position="1230"/>
    </location>
</feature>
<feature type="region of interest" description="Disordered" evidence="1">
    <location>
        <begin position="176"/>
        <end position="201"/>
    </location>
</feature>
<feature type="compositionally biased region" description="Basic residues" evidence="1">
    <location>
        <begin position="2718"/>
        <end position="2729"/>
    </location>
</feature>
<feature type="compositionally biased region" description="Basic and acidic residues" evidence="1">
    <location>
        <begin position="1803"/>
        <end position="1820"/>
    </location>
</feature>
<feature type="region of interest" description="Disordered" evidence="1">
    <location>
        <begin position="1266"/>
        <end position="1288"/>
    </location>
</feature>
<feature type="region of interest" description="Disordered" evidence="1">
    <location>
        <begin position="74"/>
        <end position="154"/>
    </location>
</feature>
<feature type="region of interest" description="Disordered" evidence="1">
    <location>
        <begin position="2713"/>
        <end position="2764"/>
    </location>
</feature>
<dbReference type="Proteomes" id="UP000002630">
    <property type="component" value="Linkage Group LG14"/>
</dbReference>
<feature type="region of interest" description="Disordered" evidence="1">
    <location>
        <begin position="1320"/>
        <end position="1347"/>
    </location>
</feature>
<feature type="compositionally biased region" description="Gly residues" evidence="1">
    <location>
        <begin position="2488"/>
        <end position="2500"/>
    </location>
</feature>
<feature type="region of interest" description="Disordered" evidence="1">
    <location>
        <begin position="239"/>
        <end position="373"/>
    </location>
</feature>
<feature type="compositionally biased region" description="Basic residues" evidence="1">
    <location>
        <begin position="324"/>
        <end position="333"/>
    </location>
</feature>
<feature type="region of interest" description="Disordered" evidence="1">
    <location>
        <begin position="1157"/>
        <end position="1253"/>
    </location>
</feature>
<feature type="region of interest" description="Disordered" evidence="1">
    <location>
        <begin position="635"/>
        <end position="673"/>
    </location>
</feature>
<feature type="region of interest" description="Disordered" evidence="1">
    <location>
        <begin position="2488"/>
        <end position="2563"/>
    </location>
</feature>
<feature type="compositionally biased region" description="Polar residues" evidence="1">
    <location>
        <begin position="1006"/>
        <end position="1015"/>
    </location>
</feature>
<feature type="region of interest" description="Disordered" evidence="1">
    <location>
        <begin position="996"/>
        <end position="1015"/>
    </location>
</feature>
<keyword evidence="3" id="KW-1185">Reference proteome</keyword>
<dbReference type="EMBL" id="FN649739">
    <property type="protein sequence ID" value="CBJ30783.1"/>
    <property type="molecule type" value="Genomic_DNA"/>
</dbReference>
<organism evidence="2 3">
    <name type="scientific">Ectocarpus siliculosus</name>
    <name type="common">Brown alga</name>
    <name type="synonym">Conferva siliculosa</name>
    <dbReference type="NCBI Taxonomy" id="2880"/>
    <lineage>
        <taxon>Eukaryota</taxon>
        <taxon>Sar</taxon>
        <taxon>Stramenopiles</taxon>
        <taxon>Ochrophyta</taxon>
        <taxon>PX clade</taxon>
        <taxon>Phaeophyceae</taxon>
        <taxon>Ectocarpales</taxon>
        <taxon>Ectocarpaceae</taxon>
        <taxon>Ectocarpus</taxon>
    </lineage>
</organism>
<feature type="compositionally biased region" description="Basic and acidic residues" evidence="1">
    <location>
        <begin position="112"/>
        <end position="121"/>
    </location>
</feature>
<feature type="compositionally biased region" description="Basic and acidic residues" evidence="1">
    <location>
        <begin position="2736"/>
        <end position="2754"/>
    </location>
</feature>
<feature type="region of interest" description="Disordered" evidence="1">
    <location>
        <begin position="1859"/>
        <end position="1935"/>
    </location>
</feature>
<feature type="compositionally biased region" description="Low complexity" evidence="1">
    <location>
        <begin position="1869"/>
        <end position="1878"/>
    </location>
</feature>
<feature type="compositionally biased region" description="Polar residues" evidence="1">
    <location>
        <begin position="92"/>
        <end position="104"/>
    </location>
</feature>
<feature type="compositionally biased region" description="Polar residues" evidence="1">
    <location>
        <begin position="1888"/>
        <end position="1899"/>
    </location>
</feature>
<feature type="compositionally biased region" description="Polar residues" evidence="1">
    <location>
        <begin position="184"/>
        <end position="201"/>
    </location>
</feature>
<protein>
    <submittedName>
        <fullName evidence="2">Uncharacterized protein</fullName>
    </submittedName>
</protein>
<feature type="region of interest" description="Disordered" evidence="1">
    <location>
        <begin position="2262"/>
        <end position="2296"/>
    </location>
</feature>
<feature type="compositionally biased region" description="Polar residues" evidence="1">
    <location>
        <begin position="1584"/>
        <end position="1595"/>
    </location>
</feature>
<evidence type="ECO:0000256" key="1">
    <source>
        <dbReference type="SAM" id="MobiDB-lite"/>
    </source>
</evidence>
<sequence length="2764" mass="295871">MLLCVTQDDLSRAVKEAVSDYVELRGLNGLCPDVRKWSSPPAPAAFLDAGLPKTGGTGSLPRGLLPSVSSSTVVGAPGEFRGHSSEGKNQVKHSGTSSGTSVENVVSFADDGSTHVHDGNRRLSSGSRHGVRRRSSLDSVASSIPQPSWEAEGPDGFVSQVLSFDTLPAASTPATNRIVDEGGESTTTSRLFTGNSSGAKGLMASQSTPELGGNSMASLLAGDITAVDAKQLLRCLRQQTKTARHRRHVANKSTTSTTTNARSGARTSRPSFMEKRGGKGPAQSPPRTGVGLTFPPFSPSDAWDDTGLFTVAPRPKTVPSRIPSRIHHDRQHQRPTLASHTLASPVFASRTSDPPSFAVAMPPGSNGRSVDGSAVVGTMLPSELWQKGQDIGLRRSGSSSDGFGLWPKRRRKVGGGAGDAAVEFLDVREAALVGVAESLARRALPWQAQLCPRALQDLEIARVKIFHASEKKRQTMHKARQDEIFRGQLLGEERSWELFGSAQGSLFESFLDKIADYVKVRESNHAAYVAAQALMRTARVQRVEGLGRHSIDVLEQGEADSAWLFRRTTQVDLLWDASACVATKEREEQRANAVLEAWRKGHLAATSQLDASVWLEAVGARALASEESARWKRGVPEMVEEDGRRAEADRASERGRSSDRYSSMLQRACESDRDERGASQEAWNLQGWLSVGSHKLVQQTLRALVRGCSHPYAVRDVLWEARNAAEFAAAARAAAASQLADDSRGFCDARRGRKAMVRQHKQDILLAEERRSSAEDAERSRAGQDTIETFLSSSVTAKRNGIFAQVQEERTGMLAAREADVERCDLFRKEMLGVQHEVDEEAKRVAASLREWREEQEQQIKAEVSFAVSSLAEEKARAADREALLREMLLTERDKEDRLLEAWLLRQEREGCAAVDSQLLDARKQLTEDRERWVNAIVASMSETAGNDAAFFRSLHAWGRNGTSCDTIASGRTAPERTLAGGGLRHDSRQIMSAAGEPGAGKGHTQEISESSGLLSSTTVEVQACRQDSSLIGDELEAASLTAQGEEQHRSRLEFDAAVATTTADTPSCGVSNEDNDNSGSHDHIPILQATVAIEKETLAARKRSDHLESLAVLARQGMLAHWKAFFRDGVERTRMAAAAGDITAERWAQRQRQAIEVSRASWRSREWTSGSSTGDSGVDGGDGHVSGPEGRVAEGDGGGCSTGTQDSTKVEGHQPNKDGERSTATRLGEDAAQSPEEDHEGGDGGNPCVIVVRDVGGSSSINEEAISSESGISTPTAAAPAAPAAPATTTDKIVVFVGRAMAFHMSTVLERRMDHFHDTNHRRCSSVSLPPQQGQPGQRPSGAVSSIDIDALDPDGVVEQSREAGWLKALEHLAEHNTVLDLGEVGATFGVLPGGAAVLCLAHDCLVEGPGETEGFVRMDVLLSATSSFIALRRSIRATAAATKTPMTLRCEPNTAPVAGDDGRGGNTLDADPAVRGGEGKAIAVDSGEPLEMQPAPGIAPPSPLLISGSETVTSNAAPMTMTPTMMSTVVAAVAETEVAAELDVYGDALSANLARVWLHPSSPPFLDDGGGTMSDNAAGASQPRSQAHGSWSQFQTWRIRREVEKHSAVLSPQSVCALTALLSAKGKAWADHSATINQKVNTDDDVCGGGDDCRNGDGGGPRGEDSSPVGDPTAWKLALSRALLVVRTASLEHLALWADACDPGKVESACAVDVSRAVMTPETRGVPAPGMGSGGAEAPATAAGDGDEKAVDGGGGTDAAWAALHRASGLGLSPLMMLATTLFEDDGSTGASQLFLGGRDGAARKTSADSSGDAHDGGHGSTEPGSVANLTTIMSRSVLRLVSRNSLDNVYRCLSRHNASRGEEELSSSSSAAATAGGEGGAEASTTQKVGTNPENSSENRRKLESSCDLETEENPEVLSDFPGHPSIGDLSKLDSETLRGGAEGILAALDARGTGWLPPAVLAVALQSGEAGFRLEPGQADVVLRLSGCWPATSCPEKLRRSDQQQVPAAAVREEQDLEMANGGEYSYLGYPPRTQTVRYRPLLDQLPGLLRLVQAAHRLGKAATSPSTFKPSTTILGAYMRLKLRSSLLEAPRLETMQQLADHARERTSRERNAREIENTRRTEVRRTFTYATKNRVEVASGTGTLMVNMERARAAATDELFAALGLATEQARQRLIDAVEQLNTVMTEAEEELLRDESFMKEEDRKALEERDQEPEWWGESLTKEAEESYRQEVAFAETGQRLETVMAEFEERRMASREVIGATNRDTNRTSPSSSSLSSSTSSLQFQSEKKEQADFAESVQLRHRGINLCRENLAWLGDATHHLEAECVDLCERAAALPERMEKRLSSVLNTAHAKGVEARSVVVRRLHAGSKSWGDELVQRKQRWRHLRASRRTSFEHTRATIESQRERLGRLGPVASAARSVVLAQALHMAHEPVNRFPQIAGKGPLAVEASEAVAVAAAALNQTHDAVRSIVAEASGGDAAGAGLRRGGGQPLRTDGEEEKARVGSDGEGGSLNKDDGRRGVGSGGPESAVQSSENEGGGGEAKESGGGGDGEGAAKRLLATEAEDAAARVSACQTVIGEWWERQARAVAEGMRQREEEAVERRTRREVEHLLSESVIADIEAREEAEAHGRKTLALVLSEAKRIANQFVDALKSADARINDAAANSKMAVEEESEVLSLEAQSLAARVSATLQRGLNAATEDLAAAQQHRKNRKNKKLLTRSPSRGGEKPSDTRITHKDQSSEREQEDAAAWKR</sequence>
<feature type="compositionally biased region" description="Low complexity" evidence="1">
    <location>
        <begin position="251"/>
        <end position="269"/>
    </location>
</feature>
<dbReference type="EMBL" id="FN648393">
    <property type="protein sequence ID" value="CBJ30783.1"/>
    <property type="molecule type" value="Genomic_DNA"/>
</dbReference>
<feature type="region of interest" description="Disordered" evidence="1">
    <location>
        <begin position="1569"/>
        <end position="1595"/>
    </location>
</feature>
<feature type="region of interest" description="Disordered" evidence="1">
    <location>
        <begin position="1642"/>
        <end position="1673"/>
    </location>
</feature>
<evidence type="ECO:0000313" key="3">
    <source>
        <dbReference type="Proteomes" id="UP000002630"/>
    </source>
</evidence>